<dbReference type="Pfam" id="PF13318">
    <property type="entry name" value="AtzG-like"/>
    <property type="match status" value="1"/>
</dbReference>
<dbReference type="Proteomes" id="UP000631653">
    <property type="component" value="Unassembled WGS sequence"/>
</dbReference>
<dbReference type="RefSeq" id="WP_173568678.1">
    <property type="nucleotide sequence ID" value="NZ_WOSY01000001.1"/>
</dbReference>
<name>A0ABX0JZB2_9PROT</name>
<reference evidence="1 2" key="1">
    <citation type="journal article" date="2020" name="Int. J. Syst. Evol. Microbiol.">
        <title>Novel acetic acid bacteria from cider fermentations: Acetobacter conturbans sp. nov. and Acetobacter fallax sp. nov.</title>
        <authorList>
            <person name="Sombolestani A.S."/>
            <person name="Cleenwerck I."/>
            <person name="Cnockaert M."/>
            <person name="Borremans W."/>
            <person name="Wieme A.D."/>
            <person name="De Vuyst L."/>
            <person name="Vandamme P."/>
        </authorList>
    </citation>
    <scope>NUCLEOTIDE SEQUENCE [LARGE SCALE GENOMIC DNA]</scope>
    <source>
        <strain evidence="1 2">LMG 1627</strain>
    </source>
</reference>
<accession>A0ABX0JZB2</accession>
<dbReference type="EMBL" id="WOSY01000001">
    <property type="protein sequence ID" value="NHN87408.1"/>
    <property type="molecule type" value="Genomic_DNA"/>
</dbReference>
<evidence type="ECO:0000313" key="1">
    <source>
        <dbReference type="EMBL" id="NHN87408.1"/>
    </source>
</evidence>
<gene>
    <name evidence="1" type="ORF">GOB81_01995</name>
</gene>
<evidence type="ECO:0000313" key="2">
    <source>
        <dbReference type="Proteomes" id="UP000631653"/>
    </source>
</evidence>
<keyword evidence="2" id="KW-1185">Reference proteome</keyword>
<protein>
    <submittedName>
        <fullName evidence="1">DUF4089 domain-containing protein</fullName>
    </submittedName>
</protein>
<proteinExistence type="predicted"/>
<organism evidence="1 2">
    <name type="scientific">Acetobacter conturbans</name>
    <dbReference type="NCBI Taxonomy" id="1737472"/>
    <lineage>
        <taxon>Bacteria</taxon>
        <taxon>Pseudomonadati</taxon>
        <taxon>Pseudomonadota</taxon>
        <taxon>Alphaproteobacteria</taxon>
        <taxon>Acetobacterales</taxon>
        <taxon>Acetobacteraceae</taxon>
        <taxon>Acetobacter</taxon>
    </lineage>
</organism>
<dbReference type="InterPro" id="IPR025148">
    <property type="entry name" value="AtzG-like"/>
</dbReference>
<sequence length="62" mass="6762">MTDLKPEDIAIIQARAASINLEIPPDFLRGVMDNTALLTSFADLLEHYPLADTCEAAGDYIP</sequence>
<comment type="caution">
    <text evidence="1">The sequence shown here is derived from an EMBL/GenBank/DDBJ whole genome shotgun (WGS) entry which is preliminary data.</text>
</comment>